<keyword evidence="7 19" id="KW-0812">Transmembrane</keyword>
<evidence type="ECO:0000259" key="20">
    <source>
        <dbReference type="PROSITE" id="PS51002"/>
    </source>
</evidence>
<evidence type="ECO:0000256" key="19">
    <source>
        <dbReference type="RuleBase" id="RU362117"/>
    </source>
</evidence>
<keyword evidence="12 18" id="KW-0408">Iron</keyword>
<evidence type="ECO:0000259" key="21">
    <source>
        <dbReference type="PROSITE" id="PS51003"/>
    </source>
</evidence>
<evidence type="ECO:0000256" key="8">
    <source>
        <dbReference type="ARBA" id="ARBA00022723"/>
    </source>
</evidence>
<feature type="binding site" description="axial binding residue" evidence="18">
    <location>
        <position position="98"/>
    </location>
    <ligand>
        <name>heme b</name>
        <dbReference type="ChEBI" id="CHEBI:60344"/>
        <label>b566</label>
    </ligand>
    <ligandPart>
        <name>Fe</name>
        <dbReference type="ChEBI" id="CHEBI:18248"/>
    </ligandPart>
</feature>
<dbReference type="SUPFAM" id="SSF81648">
    <property type="entry name" value="a domain/subunit of cytochrome bc1 complex (Ubiquinol-cytochrome c reductase)"/>
    <property type="match status" value="1"/>
</dbReference>
<feature type="binding site" evidence="17">
    <location>
        <position position="202"/>
    </location>
    <ligand>
        <name>a ubiquinone</name>
        <dbReference type="ChEBI" id="CHEBI:16389"/>
    </ligand>
</feature>
<feature type="transmembrane region" description="Helical" evidence="19">
    <location>
        <begin position="179"/>
        <end position="201"/>
    </location>
</feature>
<evidence type="ECO:0000256" key="18">
    <source>
        <dbReference type="PIRSR" id="PIRSR038885-2"/>
    </source>
</evidence>
<sequence>MAPVLRKTHPLMKIVNNSFIDLPTPVNISSLWNFGSLLGICLIAQIATGLFLAMHYTADTSMAFSSVAHICRDVNNGWLLRSLHANGASFFFICIFLHIGRGIYYGSYLFKETWNIGVILLFLVMATAFVGYVLPWGQMSFWGATVITNLLSAAPYVGTELVQWIWGGFSVDNATLTRFFSFHFILPFIIAGASMIHLLFLHQTGSSNPTGLSSNFDKVPFHSYFSYKDIFGFALMLTFLTLLSTFSPNLLGDPDNFTPANPLVTPPHIKPEWYFLFAYAILRSIPNKLGGVLALLFSIMILLLMPILHTSNQRTTSFRPLAKLFFWTLVTNTLILTWIGGQPVEDPYIIIGQLASTSYFIIFIIFIPLFGLLENKLARIN</sequence>
<evidence type="ECO:0000256" key="3">
    <source>
        <dbReference type="ARBA" id="ARBA00013531"/>
    </source>
</evidence>
<comment type="subcellular location">
    <subcellularLocation>
        <location evidence="2">Mitochondrion inner membrane</location>
        <topology evidence="2">Multi-pass membrane protein</topology>
    </subcellularLocation>
</comment>
<gene>
    <name evidence="22" type="primary">CYTB</name>
</gene>
<keyword evidence="15 19" id="KW-0472">Membrane</keyword>
<feature type="transmembrane region" description="Helical" evidence="19">
    <location>
        <begin position="321"/>
        <end position="341"/>
    </location>
</feature>
<reference evidence="22" key="1">
    <citation type="journal article" date="2024" name="Syst. Biodivers.">
        <title>Integrative species delimitation and biogeography of the Rhinella margaritifera species group (Amphibia, Anura, Bufonidae) suggest an intense diversification throughout Amazonia during the last 10 million years.</title>
        <authorList>
            <person name="Fouquet A."/>
            <person name="Ferrao M."/>
            <person name="Rodrigues M.T."/>
            <person name="Werneck F.P."/>
            <person name="Prates I."/>
            <person name="Moraes L.J."/>
            <person name="Hrbek T."/>
            <person name="Chaparro J.C."/>
            <person name="Lima A.P."/>
            <person name="Perez R."/>
            <person name="Pansonato A."/>
            <person name="Carvalho V.T."/>
            <person name="Almeida A.P."/>
            <person name="Gordo M."/>
            <person name="Farias I.P."/>
            <person name="Milto K.D."/>
            <person name="Roberto I.J."/>
            <person name="Rojas R.R."/>
            <person name="Ron S.R."/>
            <person name="Guerra V."/>
            <person name="Recoder R."/>
            <person name="Camacho A."/>
            <person name="Mamani L."/>
            <person name="Rainha R.N."/>
            <person name="Avila R.W."/>
        </authorList>
    </citation>
    <scope>NUCLEOTIDE SEQUENCE</scope>
</reference>
<comment type="cofactor">
    <cofactor evidence="19">
        <name>heme b</name>
        <dbReference type="ChEBI" id="CHEBI:60344"/>
    </cofactor>
    <text evidence="19">Binds 2 heme groups non-covalently.</text>
</comment>
<comment type="similarity">
    <text evidence="16 19">Belongs to the cytochrome b family.</text>
</comment>
<evidence type="ECO:0000256" key="16">
    <source>
        <dbReference type="ARBA" id="ARBA00061233"/>
    </source>
</evidence>
<comment type="function">
    <text evidence="1 19">Component of the ubiquinol-cytochrome c reductase complex (complex III or cytochrome b-c1 complex) that is part of the mitochondrial respiratory chain. The b-c1 complex mediates electron transfer from ubiquinol to cytochrome c. Contributes to the generation of a proton gradient across the mitochondrial membrane that is then used for ATP synthesis.</text>
</comment>
<dbReference type="PROSITE" id="PS51003">
    <property type="entry name" value="CYTB_CTER"/>
    <property type="match status" value="1"/>
</dbReference>
<keyword evidence="4 19" id="KW-0813">Transport</keyword>
<feature type="transmembrane region" description="Helical" evidence="19">
    <location>
        <begin position="141"/>
        <end position="159"/>
    </location>
</feature>
<dbReference type="Pfam" id="PF00033">
    <property type="entry name" value="Cytochrome_B"/>
    <property type="match status" value="1"/>
</dbReference>
<keyword evidence="10 19" id="KW-0249">Electron transport</keyword>
<dbReference type="InterPro" id="IPR036150">
    <property type="entry name" value="Cyt_b/b6_C_sf"/>
</dbReference>
<dbReference type="InterPro" id="IPR030689">
    <property type="entry name" value="Cytochrome_b"/>
</dbReference>
<organism evidence="22">
    <name type="scientific">Rhinella tacana</name>
    <dbReference type="NCBI Taxonomy" id="2826103"/>
    <lineage>
        <taxon>Eukaryota</taxon>
        <taxon>Metazoa</taxon>
        <taxon>Chordata</taxon>
        <taxon>Craniata</taxon>
        <taxon>Vertebrata</taxon>
        <taxon>Euteleostomi</taxon>
        <taxon>Amphibia</taxon>
        <taxon>Batrachia</taxon>
        <taxon>Anura</taxon>
        <taxon>Neobatrachia</taxon>
        <taxon>Hyloidea</taxon>
        <taxon>Bufonidae</taxon>
        <taxon>Rhinella</taxon>
    </lineage>
</organism>
<feature type="binding site" description="axial binding residue" evidence="18">
    <location>
        <position position="84"/>
    </location>
    <ligand>
        <name>heme b</name>
        <dbReference type="ChEBI" id="CHEBI:60344"/>
        <label>b562</label>
    </ligand>
    <ligandPart>
        <name>Fe</name>
        <dbReference type="ChEBI" id="CHEBI:18248"/>
    </ligandPart>
</feature>
<keyword evidence="8 18" id="KW-0479">Metal-binding</keyword>
<dbReference type="InterPro" id="IPR005797">
    <property type="entry name" value="Cyt_b/b6_N"/>
</dbReference>
<dbReference type="GO" id="GO:0046872">
    <property type="term" value="F:metal ion binding"/>
    <property type="evidence" value="ECO:0007669"/>
    <property type="project" value="UniProtKB-UniRule"/>
</dbReference>
<evidence type="ECO:0000256" key="9">
    <source>
        <dbReference type="ARBA" id="ARBA00022792"/>
    </source>
</evidence>
<evidence type="ECO:0000256" key="17">
    <source>
        <dbReference type="PIRSR" id="PIRSR038885-1"/>
    </source>
</evidence>
<dbReference type="FunFam" id="1.20.810.10:FF:000002">
    <property type="entry name" value="Cytochrome b"/>
    <property type="match status" value="1"/>
</dbReference>
<keyword evidence="9" id="KW-0999">Mitochondrion inner membrane</keyword>
<evidence type="ECO:0000313" key="22">
    <source>
        <dbReference type="EMBL" id="XCI16028.1"/>
    </source>
</evidence>
<feature type="domain" description="Cytochrome b/b6 C-terminal region profile" evidence="21">
    <location>
        <begin position="211"/>
        <end position="381"/>
    </location>
</feature>
<dbReference type="SUPFAM" id="SSF81342">
    <property type="entry name" value="Transmembrane di-heme cytochromes"/>
    <property type="match status" value="1"/>
</dbReference>
<dbReference type="GO" id="GO:0005743">
    <property type="term" value="C:mitochondrial inner membrane"/>
    <property type="evidence" value="ECO:0007669"/>
    <property type="project" value="UniProtKB-SubCell"/>
</dbReference>
<dbReference type="PANTHER" id="PTHR19271">
    <property type="entry name" value="CYTOCHROME B"/>
    <property type="match status" value="1"/>
</dbReference>
<comment type="cofactor">
    <cofactor evidence="18">
        <name>heme</name>
        <dbReference type="ChEBI" id="CHEBI:30413"/>
    </cofactor>
    <text evidence="18">Binds 2 heme groups non-covalently.</text>
</comment>
<evidence type="ECO:0000256" key="15">
    <source>
        <dbReference type="ARBA" id="ARBA00023136"/>
    </source>
</evidence>
<dbReference type="PROSITE" id="PS51002">
    <property type="entry name" value="CYTB_NTER"/>
    <property type="match status" value="1"/>
</dbReference>
<dbReference type="InterPro" id="IPR027387">
    <property type="entry name" value="Cytb/b6-like_sf"/>
</dbReference>
<dbReference type="Pfam" id="PF00032">
    <property type="entry name" value="Cytochrom_B_C"/>
    <property type="match status" value="1"/>
</dbReference>
<feature type="domain" description="Cytochrome b/b6 N-terminal region profile" evidence="20">
    <location>
        <begin position="1"/>
        <end position="210"/>
    </location>
</feature>
<keyword evidence="11 19" id="KW-1133">Transmembrane helix</keyword>
<dbReference type="PIRSF" id="PIRSF038885">
    <property type="entry name" value="COB"/>
    <property type="match status" value="1"/>
</dbReference>
<evidence type="ECO:0000256" key="1">
    <source>
        <dbReference type="ARBA" id="ARBA00002566"/>
    </source>
</evidence>
<dbReference type="PANTHER" id="PTHR19271:SF16">
    <property type="entry name" value="CYTOCHROME B"/>
    <property type="match status" value="1"/>
</dbReference>
<protein>
    <recommendedName>
        <fullName evidence="3 19">Cytochrome b</fullName>
    </recommendedName>
</protein>
<dbReference type="InterPro" id="IPR048259">
    <property type="entry name" value="Cytochrome_b_N_euk/bac"/>
</dbReference>
<evidence type="ECO:0000256" key="2">
    <source>
        <dbReference type="ARBA" id="ARBA00004448"/>
    </source>
</evidence>
<accession>A0AAU8HQ79</accession>
<keyword evidence="5 18" id="KW-0349">Heme</keyword>
<dbReference type="GO" id="GO:0045275">
    <property type="term" value="C:respiratory chain complex III"/>
    <property type="evidence" value="ECO:0007669"/>
    <property type="project" value="InterPro"/>
</dbReference>
<feature type="transmembrane region" description="Helical" evidence="19">
    <location>
        <begin position="88"/>
        <end position="108"/>
    </location>
</feature>
<evidence type="ECO:0000256" key="10">
    <source>
        <dbReference type="ARBA" id="ARBA00022982"/>
    </source>
</evidence>
<dbReference type="InterPro" id="IPR005798">
    <property type="entry name" value="Cyt_b/b6_C"/>
</dbReference>
<evidence type="ECO:0000256" key="13">
    <source>
        <dbReference type="ARBA" id="ARBA00023075"/>
    </source>
</evidence>
<dbReference type="GO" id="GO:0016491">
    <property type="term" value="F:oxidoreductase activity"/>
    <property type="evidence" value="ECO:0007669"/>
    <property type="project" value="UniProtKB-UniRule"/>
</dbReference>
<dbReference type="CDD" id="cd00290">
    <property type="entry name" value="cytochrome_b_C"/>
    <property type="match status" value="1"/>
</dbReference>
<dbReference type="CDD" id="cd00284">
    <property type="entry name" value="Cytochrome_b_N"/>
    <property type="match status" value="1"/>
</dbReference>
<feature type="binding site" description="axial binding residue" evidence="18">
    <location>
        <position position="183"/>
    </location>
    <ligand>
        <name>heme b</name>
        <dbReference type="ChEBI" id="CHEBI:60344"/>
        <label>b562</label>
    </ligand>
    <ligandPart>
        <name>Fe</name>
        <dbReference type="ChEBI" id="CHEBI:18248"/>
    </ligandPart>
</feature>
<evidence type="ECO:0000256" key="12">
    <source>
        <dbReference type="ARBA" id="ARBA00023004"/>
    </source>
</evidence>
<feature type="transmembrane region" description="Helical" evidence="19">
    <location>
        <begin position="31"/>
        <end position="53"/>
    </location>
</feature>
<feature type="binding site" description="axial binding residue" evidence="18">
    <location>
        <position position="197"/>
    </location>
    <ligand>
        <name>heme b</name>
        <dbReference type="ChEBI" id="CHEBI:60344"/>
        <label>b566</label>
    </ligand>
    <ligandPart>
        <name>Fe</name>
        <dbReference type="ChEBI" id="CHEBI:18248"/>
    </ligandPart>
</feature>
<dbReference type="InterPro" id="IPR048260">
    <property type="entry name" value="Cytochrome_b_C_euk/bac"/>
</dbReference>
<evidence type="ECO:0000256" key="7">
    <source>
        <dbReference type="ARBA" id="ARBA00022692"/>
    </source>
</evidence>
<dbReference type="GO" id="GO:0008121">
    <property type="term" value="F:quinol-cytochrome-c reductase activity"/>
    <property type="evidence" value="ECO:0007669"/>
    <property type="project" value="InterPro"/>
</dbReference>
<dbReference type="Gene3D" id="1.20.810.10">
    <property type="entry name" value="Cytochrome Bc1 Complex, Chain C"/>
    <property type="match status" value="1"/>
</dbReference>
<keyword evidence="14 19" id="KW-0496">Mitochondrion</keyword>
<feature type="transmembrane region" description="Helical" evidence="19">
    <location>
        <begin position="347"/>
        <end position="373"/>
    </location>
</feature>
<evidence type="ECO:0000256" key="4">
    <source>
        <dbReference type="ARBA" id="ARBA00022448"/>
    </source>
</evidence>
<keyword evidence="6 19" id="KW-0679">Respiratory chain</keyword>
<evidence type="ECO:0000256" key="5">
    <source>
        <dbReference type="ARBA" id="ARBA00022617"/>
    </source>
</evidence>
<feature type="transmembrane region" description="Helical" evidence="19">
    <location>
        <begin position="114"/>
        <end position="134"/>
    </location>
</feature>
<evidence type="ECO:0000256" key="6">
    <source>
        <dbReference type="ARBA" id="ARBA00022660"/>
    </source>
</evidence>
<feature type="transmembrane region" description="Helical" evidence="19">
    <location>
        <begin position="230"/>
        <end position="251"/>
    </location>
</feature>
<dbReference type="GO" id="GO:0006122">
    <property type="term" value="P:mitochondrial electron transport, ubiquinol to cytochrome c"/>
    <property type="evidence" value="ECO:0007669"/>
    <property type="project" value="TreeGrafter"/>
</dbReference>
<dbReference type="InterPro" id="IPR016174">
    <property type="entry name" value="Di-haem_cyt_TM"/>
</dbReference>
<dbReference type="EMBL" id="OR778684">
    <property type="protein sequence ID" value="XCI16028.1"/>
    <property type="molecule type" value="Genomic_DNA"/>
</dbReference>
<dbReference type="AlphaFoldDB" id="A0AAU8HQ79"/>
<evidence type="ECO:0000256" key="11">
    <source>
        <dbReference type="ARBA" id="ARBA00022989"/>
    </source>
</evidence>
<feature type="transmembrane region" description="Helical" evidence="19">
    <location>
        <begin position="289"/>
        <end position="309"/>
    </location>
</feature>
<geneLocation type="mitochondrion" evidence="22"/>
<name>A0AAU8HQ79_9NEOB</name>
<evidence type="ECO:0000256" key="14">
    <source>
        <dbReference type="ARBA" id="ARBA00023128"/>
    </source>
</evidence>
<proteinExistence type="inferred from homology"/>
<keyword evidence="13" id="KW-0830">Ubiquinone</keyword>